<dbReference type="GO" id="GO:0030288">
    <property type="term" value="C:outer membrane-bounded periplasmic space"/>
    <property type="evidence" value="ECO:0007669"/>
    <property type="project" value="TreeGrafter"/>
</dbReference>
<sequence length="350" mass="38901">MYSVFHMKALGIVIMVLAICFGVIAYNKHSSIQEKVVNVYSSRKEELLRDLFKKFTADTGIQVRYINDEAAQLIARMESEGAYSEADVFLTADAVNLILAKKKGLLQPVRSEILEQVIPARYRDNDGYWFGLTKRARIVVYNKDLVDVSQLSTYEDLADSKWRNQILVRSSNSPYNQSLIAFMVANNGMEATREWVRGLVSNFARKPAGGDTDQIYAAAAGEGGIAIVNSYYWGRVCSSERRVDKEAAAKLAIFFPNQGGTGAMINISGGAVAKSAKNKDNALKLLEFLSGEEAQSIYANSNQEYPIVLGAARSKILQSWGEFQESELPLQELEKYLGESVQIADEEGWK</sequence>
<dbReference type="AlphaFoldDB" id="A0AA45USE3"/>
<dbReference type="Gene3D" id="3.40.190.10">
    <property type="entry name" value="Periplasmic binding protein-like II"/>
    <property type="match status" value="2"/>
</dbReference>
<name>A0AA45USE3_ANAPH</name>
<keyword evidence="3" id="KW-0479">Metal-binding</keyword>
<reference evidence="5" key="1">
    <citation type="submission" date="2016-03" db="EMBL/GenBank/DDBJ databases">
        <authorList>
            <person name="Loux Valentin"/>
        </authorList>
    </citation>
    <scope>NUCLEOTIDE SEQUENCE [LARGE SCALE GENOMIC DNA]</scope>
    <source>
        <strain evidence="5">C1</strain>
    </source>
</reference>
<dbReference type="PANTHER" id="PTHR30006:SF15">
    <property type="entry name" value="IRON-UTILIZATION PERIPLASMIC PROTEIN"/>
    <property type="match status" value="1"/>
</dbReference>
<dbReference type="PANTHER" id="PTHR30006">
    <property type="entry name" value="THIAMINE-BINDING PERIPLASMIC PROTEIN-RELATED"/>
    <property type="match status" value="1"/>
</dbReference>
<dbReference type="GO" id="GO:0046872">
    <property type="term" value="F:metal ion binding"/>
    <property type="evidence" value="ECO:0007669"/>
    <property type="project" value="UniProtKB-KW"/>
</dbReference>
<dbReference type="InterPro" id="IPR026045">
    <property type="entry name" value="Ferric-bd"/>
</dbReference>
<gene>
    <name evidence="4" type="primary">futA1</name>
    <name evidence="4" type="ORF">ANAPC1_00374</name>
</gene>
<protein>
    <submittedName>
        <fullName evidence="4">Iron uptake protein A1</fullName>
    </submittedName>
</protein>
<organism evidence="4 5">
    <name type="scientific">Anaplasma phagocytophilum</name>
    <name type="common">Ehrlichia phagocytophila</name>
    <dbReference type="NCBI Taxonomy" id="948"/>
    <lineage>
        <taxon>Bacteria</taxon>
        <taxon>Pseudomonadati</taxon>
        <taxon>Pseudomonadota</taxon>
        <taxon>Alphaproteobacteria</taxon>
        <taxon>Rickettsiales</taxon>
        <taxon>Anaplasmataceae</taxon>
        <taxon>Anaplasma</taxon>
        <taxon>phagocytophilum group</taxon>
    </lineage>
</organism>
<evidence type="ECO:0000256" key="2">
    <source>
        <dbReference type="ARBA" id="ARBA00022729"/>
    </source>
</evidence>
<comment type="similarity">
    <text evidence="1">Belongs to the bacterial solute-binding protein 1 family.</text>
</comment>
<evidence type="ECO:0000256" key="3">
    <source>
        <dbReference type="PIRSR" id="PIRSR002825-1"/>
    </source>
</evidence>
<keyword evidence="3" id="KW-0408">Iron</keyword>
<proteinExistence type="inferred from homology"/>
<dbReference type="Proteomes" id="UP000078419">
    <property type="component" value="Unassembled WGS sequence"/>
</dbReference>
<dbReference type="PIRSF" id="PIRSF002825">
    <property type="entry name" value="CfbpA"/>
    <property type="match status" value="1"/>
</dbReference>
<feature type="binding site" evidence="3">
    <location>
        <position position="231"/>
    </location>
    <ligand>
        <name>Fe cation</name>
        <dbReference type="ChEBI" id="CHEBI:24875"/>
    </ligand>
</feature>
<evidence type="ECO:0000313" key="5">
    <source>
        <dbReference type="Proteomes" id="UP000078419"/>
    </source>
</evidence>
<evidence type="ECO:0000256" key="1">
    <source>
        <dbReference type="ARBA" id="ARBA00008520"/>
    </source>
</evidence>
<evidence type="ECO:0000313" key="4">
    <source>
        <dbReference type="EMBL" id="SBO14032.1"/>
    </source>
</evidence>
<keyword evidence="2" id="KW-0732">Signal</keyword>
<feature type="binding site" evidence="3">
    <location>
        <position position="232"/>
    </location>
    <ligand>
        <name>Fe cation</name>
        <dbReference type="ChEBI" id="CHEBI:24875"/>
    </ligand>
</feature>
<dbReference type="Pfam" id="PF13416">
    <property type="entry name" value="SBP_bac_8"/>
    <property type="match status" value="1"/>
</dbReference>
<dbReference type="SUPFAM" id="SSF53850">
    <property type="entry name" value="Periplasmic binding protein-like II"/>
    <property type="match status" value="1"/>
</dbReference>
<dbReference type="InterPro" id="IPR006059">
    <property type="entry name" value="SBP"/>
</dbReference>
<comment type="caution">
    <text evidence="4">The sequence shown here is derived from an EMBL/GenBank/DDBJ whole genome shotgun (WGS) entry which is preliminary data.</text>
</comment>
<dbReference type="EMBL" id="FLLR01000010">
    <property type="protein sequence ID" value="SBO14032.1"/>
    <property type="molecule type" value="Genomic_DNA"/>
</dbReference>
<accession>A0AA45USE3</accession>